<evidence type="ECO:0000313" key="5">
    <source>
        <dbReference type="EMBL" id="ARF10402.1"/>
    </source>
</evidence>
<dbReference type="PANTHER" id="PTHR32114">
    <property type="entry name" value="ABC TRANSPORTER ABCH.3"/>
    <property type="match status" value="1"/>
</dbReference>
<keyword evidence="1" id="KW-0175">Coiled coil</keyword>
<dbReference type="GO" id="GO:0016887">
    <property type="term" value="F:ATP hydrolysis activity"/>
    <property type="evidence" value="ECO:0007669"/>
    <property type="project" value="InterPro"/>
</dbReference>
<evidence type="ECO:0000259" key="4">
    <source>
        <dbReference type="Pfam" id="PF13476"/>
    </source>
</evidence>
<evidence type="ECO:0000256" key="1">
    <source>
        <dbReference type="SAM" id="Coils"/>
    </source>
</evidence>
<organism evidence="5">
    <name type="scientific">Hokovirus HKV1</name>
    <dbReference type="NCBI Taxonomy" id="1977638"/>
    <lineage>
        <taxon>Viruses</taxon>
        <taxon>Varidnaviria</taxon>
        <taxon>Bamfordvirae</taxon>
        <taxon>Nucleocytoviricota</taxon>
        <taxon>Megaviricetes</taxon>
        <taxon>Imitervirales</taxon>
        <taxon>Mimiviridae</taxon>
        <taxon>Klosneuvirinae</taxon>
        <taxon>Hokovirus</taxon>
    </lineage>
</organism>
<dbReference type="Pfam" id="PF00149">
    <property type="entry name" value="Metallophos"/>
    <property type="match status" value="1"/>
</dbReference>
<dbReference type="SUPFAM" id="SSF52540">
    <property type="entry name" value="P-loop containing nucleoside triphosphate hydrolases"/>
    <property type="match status" value="1"/>
</dbReference>
<feature type="domain" description="Rad50/SbcC-type AAA" evidence="4">
    <location>
        <begin position="436"/>
        <end position="651"/>
    </location>
</feature>
<dbReference type="Pfam" id="PF13476">
    <property type="entry name" value="AAA_23"/>
    <property type="match status" value="1"/>
</dbReference>
<feature type="coiled-coil region" evidence="1">
    <location>
        <begin position="906"/>
        <end position="1164"/>
    </location>
</feature>
<dbReference type="PANTHER" id="PTHR32114:SF2">
    <property type="entry name" value="ABC TRANSPORTER ABCH.3"/>
    <property type="match status" value="1"/>
</dbReference>
<dbReference type="SUPFAM" id="SSF56300">
    <property type="entry name" value="Metallo-dependent phosphatases"/>
    <property type="match status" value="1"/>
</dbReference>
<evidence type="ECO:0000259" key="3">
    <source>
        <dbReference type="Pfam" id="PF00149"/>
    </source>
</evidence>
<dbReference type="InterPro" id="IPR027417">
    <property type="entry name" value="P-loop_NTPase"/>
</dbReference>
<name>A0A1V0SFA1_9VIRU</name>
<dbReference type="InterPro" id="IPR029052">
    <property type="entry name" value="Metallo-depent_PP-like"/>
</dbReference>
<evidence type="ECO:0000256" key="2">
    <source>
        <dbReference type="SAM" id="MobiDB-lite"/>
    </source>
</evidence>
<keyword evidence="5" id="KW-0269">Exonuclease</keyword>
<feature type="coiled-coil region" evidence="1">
    <location>
        <begin position="1200"/>
        <end position="1275"/>
    </location>
</feature>
<feature type="region of interest" description="Disordered" evidence="2">
    <location>
        <begin position="330"/>
        <end position="367"/>
    </location>
</feature>
<dbReference type="InterPro" id="IPR004843">
    <property type="entry name" value="Calcineurin-like_PHP"/>
</dbReference>
<sequence>MITPKILDNTKRVKYIHHMSDIHIRLENTRHEEYRQVFSRLYKKINKNKEESIIVICGDILHSKLELSPECVQLTMEFFKELANITDLIIIAGNHDCCMTNLTKLDSLTPLIEEIKANNNIYYLKYSDAYTYGNITFGVSSVLDGNTKIIKAQDIYSDNIKIALYHGCIYGSKDFNNNVLLKSDNNMSTFTGYDYVLLGDIHKHQYLDKNKKFCYPSSLIQQNYGESLENHGYVLWNIENNTSTFINIKNDYGYVSCLMKNNILVNFDETKLPLKPRIKIKLDNTLLHEYEKIKKQLIEKYEIQEIIHYNISEININEISIINKIIETFENQNDPNPNQNDPNPNQNDPNQDLNPNQDPNQNQNSNQTNELENKVKTLNRIINLNNINSQKILIKYYCENVLKLTDKNLIDNILKYHNELGTFNNTRQQNKWSIIKLEFENMFCYGKKNVINFNNMQGIIGLVASNGSGKSSVFDIILYCLYNKCSKGDRINIINNKKKNYYCKIELLISNTKYVIERSGEIKKNELKETVNFYKINNNKNQNLNGKDRIHTNNIITSYVGNYSDSIITSFCLQENDNFLDYSQNKKKDFLNKLLNLDIFNNWNKKAKEDLREITIKYKEKIGQIQYLNIEEYKTKKQEITQDNNTLVQELSNIETKLNDLITNKDTNLSLLYPIKYNIKNLNLEKNTNIKNNKNLQTKKNTIIKQIQDIENENIKINIEIQNINTKLTDEIINNNKLFLENKKNNINKLEQDIELLLRSLKTDINNNINNITKLLNDKQQIETENIEYMNLIKNLENKNISLKENIKQNTIINYKKIIANNDKFIKNKQININKLKNTIETLQNSIKQESYNTNPEAKTNKSKLIENNKNITKTINTKKNIIKNNTITNIPNDIIKEQQDKFDNYTELLNKKETIEKLLETINNDLTNKQNVIKKLECIKYDPNCQFCIKNNNIMNFLELEKEIIKTKQEYENIYKNLENINLEINLIKPIILKKHNTDTILNNNKILEKENQELNKEIELLEKEIIINKNQIKIYDNNIKEYNNIIKIQKANINIKNKIAKNKEELSILENSINTEYINYIKQIETEKEMTENLQKNYSELENIKLKYDNNLLILSNINKNIIEHENNKIIIQENKKINNEIKNKKAEIMKLKKEKNQEYDTFIKNQETYKILNDNIRTNQIKILEYNNNKNKIENDIINNTKNIEIIEDNIKKIENNIQLNKKLEKINISITNNKKLKKEIETKIKNNNDALNKIDNMINQYQENLRNTTELQQKQLMLQKYLEIVENNGLPSHILGIFIPEITRTANNILSMIANFTIDIELKEDKIFINKIKNNTKLPIESCCGFEKFITSFSIRLSLINFSNMNNTDFIILDESFTSFDSTNINSLDPIYDYLRSNYKYTILISHVQDLRSKCDDIINIQVNKIIDNDGLEINESLVIY</sequence>
<feature type="coiled-coil region" evidence="1">
    <location>
        <begin position="630"/>
        <end position="853"/>
    </location>
</feature>
<dbReference type="InterPro" id="IPR038729">
    <property type="entry name" value="Rad50/SbcC_AAA"/>
</dbReference>
<dbReference type="Gene3D" id="3.40.50.300">
    <property type="entry name" value="P-loop containing nucleotide triphosphate hydrolases"/>
    <property type="match status" value="2"/>
</dbReference>
<keyword evidence="5" id="KW-0378">Hydrolase</keyword>
<gene>
    <name evidence="5" type="ORF">Hokovirus_1_281</name>
</gene>
<proteinExistence type="predicted"/>
<protein>
    <submittedName>
        <fullName evidence="5">DNA repair exonuclease</fullName>
    </submittedName>
</protein>
<dbReference type="GO" id="GO:0006302">
    <property type="term" value="P:double-strand break repair"/>
    <property type="evidence" value="ECO:0007669"/>
    <property type="project" value="InterPro"/>
</dbReference>
<dbReference type="GO" id="GO:0004527">
    <property type="term" value="F:exonuclease activity"/>
    <property type="evidence" value="ECO:0007669"/>
    <property type="project" value="UniProtKB-KW"/>
</dbReference>
<dbReference type="Gene3D" id="3.60.21.10">
    <property type="match status" value="1"/>
</dbReference>
<keyword evidence="5" id="KW-0540">Nuclease</keyword>
<feature type="domain" description="Calcineurin-like phosphoesterase" evidence="3">
    <location>
        <begin position="16"/>
        <end position="203"/>
    </location>
</feature>
<accession>A0A1V0SFA1</accession>
<dbReference type="EMBL" id="KY684103">
    <property type="protein sequence ID" value="ARF10402.1"/>
    <property type="molecule type" value="Genomic_DNA"/>
</dbReference>
<reference evidence="5" key="1">
    <citation type="journal article" date="2017" name="Science">
        <title>Giant viruses with an expanded complement of translation system components.</title>
        <authorList>
            <person name="Schulz F."/>
            <person name="Yutin N."/>
            <person name="Ivanova N.N."/>
            <person name="Ortega D.R."/>
            <person name="Lee T.K."/>
            <person name="Vierheilig J."/>
            <person name="Daims H."/>
            <person name="Horn M."/>
            <person name="Wagner M."/>
            <person name="Jensen G.J."/>
            <person name="Kyrpides N.C."/>
            <person name="Koonin E.V."/>
            <person name="Woyke T."/>
        </authorList>
    </citation>
    <scope>NUCLEOTIDE SEQUENCE</scope>
    <source>
        <strain evidence="5">HKV1</strain>
    </source>
</reference>